<keyword evidence="2" id="KW-1133">Transmembrane helix</keyword>
<accession>A0A657IUU4</accession>
<name>A0A657IUU4_9MICC</name>
<evidence type="ECO:0008006" key="5">
    <source>
        <dbReference type="Google" id="ProtNLM"/>
    </source>
</evidence>
<evidence type="ECO:0000256" key="2">
    <source>
        <dbReference type="SAM" id="Phobius"/>
    </source>
</evidence>
<evidence type="ECO:0000313" key="3">
    <source>
        <dbReference type="EMBL" id="OAX60660.1"/>
    </source>
</evidence>
<feature type="compositionally biased region" description="Basic and acidic residues" evidence="1">
    <location>
        <begin position="51"/>
        <end position="60"/>
    </location>
</feature>
<feature type="region of interest" description="Disordered" evidence="1">
    <location>
        <begin position="51"/>
        <end position="75"/>
    </location>
</feature>
<protein>
    <recommendedName>
        <fullName evidence="5">Prolipoprotein diacylglyceryl transferase</fullName>
    </recommendedName>
</protein>
<keyword evidence="2" id="KW-0812">Transmembrane</keyword>
<feature type="transmembrane region" description="Helical" evidence="2">
    <location>
        <begin position="28"/>
        <end position="48"/>
    </location>
</feature>
<evidence type="ECO:0000313" key="4">
    <source>
        <dbReference type="Proteomes" id="UP000092021"/>
    </source>
</evidence>
<evidence type="ECO:0000256" key="1">
    <source>
        <dbReference type="SAM" id="MobiDB-lite"/>
    </source>
</evidence>
<dbReference type="EMBL" id="LWGZ01000503">
    <property type="protein sequence ID" value="OAX60660.1"/>
    <property type="molecule type" value="Genomic_DNA"/>
</dbReference>
<organism evidence="3 4">
    <name type="scientific">Rothia kristinae</name>
    <dbReference type="NCBI Taxonomy" id="37923"/>
    <lineage>
        <taxon>Bacteria</taxon>
        <taxon>Bacillati</taxon>
        <taxon>Actinomycetota</taxon>
        <taxon>Actinomycetes</taxon>
        <taxon>Micrococcales</taxon>
        <taxon>Micrococcaceae</taxon>
        <taxon>Rothia</taxon>
    </lineage>
</organism>
<dbReference type="AlphaFoldDB" id="A0A657IUU4"/>
<proteinExistence type="predicted"/>
<gene>
    <name evidence="3" type="ORF">A5N15_05870</name>
</gene>
<reference evidence="3 4" key="1">
    <citation type="submission" date="2016-04" db="EMBL/GenBank/DDBJ databases">
        <title>Identification of putative biosynthetic pathways for the production of bioactive secondary metabolites by the marine actinomycete Kocuria kristinae RUTW2-3.</title>
        <authorList>
            <person name="Waterworth S.C."/>
            <person name="Walmsley T.A."/>
            <person name="Matongo T."/>
            <person name="Davies-Coleman M.T."/>
            <person name="Dorrington R.A."/>
        </authorList>
    </citation>
    <scope>NUCLEOTIDE SEQUENCE [LARGE SCALE GENOMIC DNA]</scope>
    <source>
        <strain evidence="3 4">RUTW4-5</strain>
    </source>
</reference>
<dbReference type="Proteomes" id="UP000092021">
    <property type="component" value="Unassembled WGS sequence"/>
</dbReference>
<comment type="caution">
    <text evidence="3">The sequence shown here is derived from an EMBL/GenBank/DDBJ whole genome shotgun (WGS) entry which is preliminary data.</text>
</comment>
<sequence>MAYYGFGRLMIELFLRIDHSQELLGLRIHVWTAGLLVVLGLIMLGVYGRRPPQDRDERPDAGTQGHTLENAGTPR</sequence>
<keyword evidence="2" id="KW-0472">Membrane</keyword>